<evidence type="ECO:0000313" key="2">
    <source>
        <dbReference type="Proteomes" id="UP000190648"/>
    </source>
</evidence>
<dbReference type="Proteomes" id="UP000190648">
    <property type="component" value="Unassembled WGS sequence"/>
</dbReference>
<reference evidence="1 2" key="1">
    <citation type="submission" date="2016-02" db="EMBL/GenBank/DDBJ databases">
        <title>Band-tailed pigeon sequencing and assembly.</title>
        <authorList>
            <person name="Soares A.E."/>
            <person name="Novak B.J."/>
            <person name="Rice E.S."/>
            <person name="O'Connell B."/>
            <person name="Chang D."/>
            <person name="Weber S."/>
            <person name="Shapiro B."/>
        </authorList>
    </citation>
    <scope>NUCLEOTIDE SEQUENCE [LARGE SCALE GENOMIC DNA]</scope>
    <source>
        <strain evidence="1">BTP2013</strain>
        <tissue evidence="1">Blood</tissue>
    </source>
</reference>
<protein>
    <submittedName>
        <fullName evidence="1">Uncharacterized protein</fullName>
    </submittedName>
</protein>
<name>A0A1V4KKP4_PATFA</name>
<evidence type="ECO:0000313" key="1">
    <source>
        <dbReference type="EMBL" id="OPJ84998.1"/>
    </source>
</evidence>
<comment type="caution">
    <text evidence="1">The sequence shown here is derived from an EMBL/GenBank/DDBJ whole genome shotgun (WGS) entry which is preliminary data.</text>
</comment>
<dbReference type="EMBL" id="LSYS01002950">
    <property type="protein sequence ID" value="OPJ84998.1"/>
    <property type="molecule type" value="Genomic_DNA"/>
</dbReference>
<dbReference type="OrthoDB" id="277439at2759"/>
<sequence>MFFGLAHGKEVWGWISYYFTLTPAFEQAVVSPSLAARSREDSELQCHLLKDTLHTMEGCYDDRKKQLKQLFKNLPAQQKA</sequence>
<keyword evidence="2" id="KW-1185">Reference proteome</keyword>
<accession>A0A1V4KKP4</accession>
<dbReference type="AlphaFoldDB" id="A0A1V4KKP4"/>
<gene>
    <name evidence="1" type="ORF">AV530_018040</name>
</gene>
<proteinExistence type="predicted"/>
<organism evidence="1 2">
    <name type="scientific">Patagioenas fasciata monilis</name>
    <dbReference type="NCBI Taxonomy" id="372326"/>
    <lineage>
        <taxon>Eukaryota</taxon>
        <taxon>Metazoa</taxon>
        <taxon>Chordata</taxon>
        <taxon>Craniata</taxon>
        <taxon>Vertebrata</taxon>
        <taxon>Euteleostomi</taxon>
        <taxon>Archelosauria</taxon>
        <taxon>Archosauria</taxon>
        <taxon>Dinosauria</taxon>
        <taxon>Saurischia</taxon>
        <taxon>Theropoda</taxon>
        <taxon>Coelurosauria</taxon>
        <taxon>Aves</taxon>
        <taxon>Neognathae</taxon>
        <taxon>Neoaves</taxon>
        <taxon>Columbimorphae</taxon>
        <taxon>Columbiformes</taxon>
        <taxon>Columbidae</taxon>
        <taxon>Patagioenas</taxon>
    </lineage>
</organism>